<evidence type="ECO:0000313" key="1">
    <source>
        <dbReference type="EMBL" id="MEV5504867.1"/>
    </source>
</evidence>
<name>A0ABV3JQV8_STRON</name>
<evidence type="ECO:0000313" key="2">
    <source>
        <dbReference type="Proteomes" id="UP001552594"/>
    </source>
</evidence>
<dbReference type="Proteomes" id="UP001552594">
    <property type="component" value="Unassembled WGS sequence"/>
</dbReference>
<keyword evidence="2" id="KW-1185">Reference proteome</keyword>
<reference evidence="1 2" key="1">
    <citation type="submission" date="2024-06" db="EMBL/GenBank/DDBJ databases">
        <title>The Natural Products Discovery Center: Release of the First 8490 Sequenced Strains for Exploring Actinobacteria Biosynthetic Diversity.</title>
        <authorList>
            <person name="Kalkreuter E."/>
            <person name="Kautsar S.A."/>
            <person name="Yang D."/>
            <person name="Bader C.D."/>
            <person name="Teijaro C.N."/>
            <person name="Fluegel L."/>
            <person name="Davis C.M."/>
            <person name="Simpson J.R."/>
            <person name="Lauterbach L."/>
            <person name="Steele A.D."/>
            <person name="Gui C."/>
            <person name="Meng S."/>
            <person name="Li G."/>
            <person name="Viehrig K."/>
            <person name="Ye F."/>
            <person name="Su P."/>
            <person name="Kiefer A.F."/>
            <person name="Nichols A."/>
            <person name="Cepeda A.J."/>
            <person name="Yan W."/>
            <person name="Fan B."/>
            <person name="Jiang Y."/>
            <person name="Adhikari A."/>
            <person name="Zheng C.-J."/>
            <person name="Schuster L."/>
            <person name="Cowan T.M."/>
            <person name="Smanski M.J."/>
            <person name="Chevrette M.G."/>
            <person name="De Carvalho L.P.S."/>
            <person name="Shen B."/>
        </authorList>
    </citation>
    <scope>NUCLEOTIDE SEQUENCE [LARGE SCALE GENOMIC DNA]</scope>
    <source>
        <strain evidence="1 2">NPDC052347</strain>
    </source>
</reference>
<protein>
    <submittedName>
        <fullName evidence="1">Uncharacterized protein</fullName>
    </submittedName>
</protein>
<dbReference type="EMBL" id="JBFAUK010000001">
    <property type="protein sequence ID" value="MEV5504867.1"/>
    <property type="molecule type" value="Genomic_DNA"/>
</dbReference>
<proteinExistence type="predicted"/>
<dbReference type="RefSeq" id="WP_153068683.1">
    <property type="nucleotide sequence ID" value="NZ_JBFAUK010000001.1"/>
</dbReference>
<sequence>MSMGNDRPSRQQLRDSFHRGVLNALAGEVCTATLVDMDTDEALWAIASAEPADREELVAAAYRAFAGQLDGSNAARRAEEMQRRFDAWTQPKS</sequence>
<organism evidence="1 2">
    <name type="scientific">Streptomyces orinoci</name>
    <name type="common">Streptoverticillium orinoci</name>
    <dbReference type="NCBI Taxonomy" id="67339"/>
    <lineage>
        <taxon>Bacteria</taxon>
        <taxon>Bacillati</taxon>
        <taxon>Actinomycetota</taxon>
        <taxon>Actinomycetes</taxon>
        <taxon>Kitasatosporales</taxon>
        <taxon>Streptomycetaceae</taxon>
        <taxon>Streptomyces</taxon>
    </lineage>
</organism>
<gene>
    <name evidence="1" type="ORF">AB0L16_00075</name>
</gene>
<comment type="caution">
    <text evidence="1">The sequence shown here is derived from an EMBL/GenBank/DDBJ whole genome shotgun (WGS) entry which is preliminary data.</text>
</comment>
<accession>A0ABV3JQV8</accession>